<sequence>MVLQREQPVPVWGVATPSEEITVGFAGQIKSVIADKSGKWMVKLDPLTTSTVGREMLITGKSKIVLSDILVGEVWICSGQSNMQFPVAAVPEVKGLIPFMKNIRSFEVGRTVSLEESEDVIGEWSTEHPSSAVAFGFAYFLEELSDIPVGIIHSSWGSSSLEAWMPRNMGSELPYFKEIMDEFDGDKATQERIAQILESPTKWSNQDDIFLRRQPNILYNAMIKPLVPFANRGLVWYQGERNTRYLSGVPEVTEENWFHRVAGMKEYGSVLKEWMLRYREEWQNDEMNLLVVMLPGYGKGTEKKTDIDPEDPTEESWAWIRESQLQVLDLPYTAVANTIDLGDKTNIHPTDKLPVGQRLALLAAVNTLGGDRLVTGPMMLDVQEKGSELVVHFSNAKGLKTSDGKAPSGFWLADEAGDWKRAEARLEGESIVLSSEGISQPKYIRYAFAGMPKVNLVNELELPAYPFRTDSFEH</sequence>
<dbReference type="SUPFAM" id="SSF52266">
    <property type="entry name" value="SGNH hydrolase"/>
    <property type="match status" value="1"/>
</dbReference>
<name>A0ABY3HMJ1_9BACT</name>
<proteinExistence type="predicted"/>
<dbReference type="InterPro" id="IPR036514">
    <property type="entry name" value="SGNH_hydro_sf"/>
</dbReference>
<dbReference type="Gene3D" id="3.40.50.1110">
    <property type="entry name" value="SGNH hydrolase"/>
    <property type="match status" value="1"/>
</dbReference>
<dbReference type="EMBL" id="VORV01000012">
    <property type="protein sequence ID" value="TXD76417.1"/>
    <property type="molecule type" value="Genomic_DNA"/>
</dbReference>
<evidence type="ECO:0000313" key="2">
    <source>
        <dbReference type="Proteomes" id="UP000321927"/>
    </source>
</evidence>
<organism evidence="1 2">
    <name type="scientific">Algoriphagus ratkowskyi</name>
    <dbReference type="NCBI Taxonomy" id="57028"/>
    <lineage>
        <taxon>Bacteria</taxon>
        <taxon>Pseudomonadati</taxon>
        <taxon>Bacteroidota</taxon>
        <taxon>Cytophagia</taxon>
        <taxon>Cytophagales</taxon>
        <taxon>Cyclobacteriaceae</taxon>
        <taxon>Algoriphagus</taxon>
    </lineage>
</organism>
<evidence type="ECO:0000313" key="1">
    <source>
        <dbReference type="EMBL" id="TXD76417.1"/>
    </source>
</evidence>
<dbReference type="Proteomes" id="UP000321927">
    <property type="component" value="Unassembled WGS sequence"/>
</dbReference>
<dbReference type="PANTHER" id="PTHR22901:SF0">
    <property type="entry name" value="SIALATE O-ACETYLESTERASE"/>
    <property type="match status" value="1"/>
</dbReference>
<accession>A0ABY3HMJ1</accession>
<gene>
    <name evidence="1" type="ORF">ESW18_16410</name>
</gene>
<protein>
    <submittedName>
        <fullName evidence="1">Sialate O-acetylesterase</fullName>
    </submittedName>
</protein>
<dbReference type="InterPro" id="IPR039329">
    <property type="entry name" value="SIAE"/>
</dbReference>
<keyword evidence="2" id="KW-1185">Reference proteome</keyword>
<dbReference type="PANTHER" id="PTHR22901">
    <property type="entry name" value="SIALATE O-ACETYLESTERASE"/>
    <property type="match status" value="1"/>
</dbReference>
<reference evidence="1 2" key="1">
    <citation type="submission" date="2019-08" db="EMBL/GenBank/DDBJ databases">
        <title>Genome of Algoriphagus ratkowskyi IC026.</title>
        <authorList>
            <person name="Bowman J.P."/>
        </authorList>
    </citation>
    <scope>NUCLEOTIDE SEQUENCE [LARGE SCALE GENOMIC DNA]</scope>
    <source>
        <strain evidence="1 2">IC026</strain>
    </source>
</reference>
<comment type="caution">
    <text evidence="1">The sequence shown here is derived from an EMBL/GenBank/DDBJ whole genome shotgun (WGS) entry which is preliminary data.</text>
</comment>